<name>A0AAV4XF05_CAEEX</name>
<dbReference type="AlphaFoldDB" id="A0AAV4XF05"/>
<proteinExistence type="predicted"/>
<gene>
    <name evidence="1" type="ORF">CEXT_85691</name>
</gene>
<keyword evidence="2" id="KW-1185">Reference proteome</keyword>
<comment type="caution">
    <text evidence="1">The sequence shown here is derived from an EMBL/GenBank/DDBJ whole genome shotgun (WGS) entry which is preliminary data.</text>
</comment>
<organism evidence="1 2">
    <name type="scientific">Caerostris extrusa</name>
    <name type="common">Bark spider</name>
    <name type="synonym">Caerostris bankana</name>
    <dbReference type="NCBI Taxonomy" id="172846"/>
    <lineage>
        <taxon>Eukaryota</taxon>
        <taxon>Metazoa</taxon>
        <taxon>Ecdysozoa</taxon>
        <taxon>Arthropoda</taxon>
        <taxon>Chelicerata</taxon>
        <taxon>Arachnida</taxon>
        <taxon>Araneae</taxon>
        <taxon>Araneomorphae</taxon>
        <taxon>Entelegynae</taxon>
        <taxon>Araneoidea</taxon>
        <taxon>Araneidae</taxon>
        <taxon>Caerostris</taxon>
    </lineage>
</organism>
<protein>
    <submittedName>
        <fullName evidence="1">Uncharacterized protein</fullName>
    </submittedName>
</protein>
<accession>A0AAV4XF05</accession>
<evidence type="ECO:0000313" key="2">
    <source>
        <dbReference type="Proteomes" id="UP001054945"/>
    </source>
</evidence>
<dbReference type="Proteomes" id="UP001054945">
    <property type="component" value="Unassembled WGS sequence"/>
</dbReference>
<dbReference type="EMBL" id="BPLR01000311">
    <property type="protein sequence ID" value="GIY93816.1"/>
    <property type="molecule type" value="Genomic_DNA"/>
</dbReference>
<reference evidence="1 2" key="1">
    <citation type="submission" date="2021-06" db="EMBL/GenBank/DDBJ databases">
        <title>Caerostris extrusa draft genome.</title>
        <authorList>
            <person name="Kono N."/>
            <person name="Arakawa K."/>
        </authorList>
    </citation>
    <scope>NUCLEOTIDE SEQUENCE [LARGE SCALE GENOMIC DNA]</scope>
</reference>
<sequence length="93" mass="10712">MNRSFDSPHTVIDGMSFKRRTFNIMETSGMDVLMKMNRSFDSPHTVVDGMSFKRRTFNIMETSGMDVLMVHGRVQFGKLEIIYFDKSTTLACC</sequence>
<evidence type="ECO:0000313" key="1">
    <source>
        <dbReference type="EMBL" id="GIY93816.1"/>
    </source>
</evidence>